<reference evidence="13 14" key="1">
    <citation type="journal article" date="2016" name="Nat. Commun.">
        <title>Thousands of microbial genomes shed light on interconnected biogeochemical processes in an aquifer system.</title>
        <authorList>
            <person name="Anantharaman K."/>
            <person name="Brown C.T."/>
            <person name="Hug L.A."/>
            <person name="Sharon I."/>
            <person name="Castelle C.J."/>
            <person name="Probst A.J."/>
            <person name="Thomas B.C."/>
            <person name="Singh A."/>
            <person name="Wilkins M.J."/>
            <person name="Karaoz U."/>
            <person name="Brodie E.L."/>
            <person name="Williams K.H."/>
            <person name="Hubbard S.S."/>
            <person name="Banfield J.F."/>
        </authorList>
    </citation>
    <scope>NUCLEOTIDE SEQUENCE [LARGE SCALE GENOMIC DNA]</scope>
</reference>
<evidence type="ECO:0000256" key="9">
    <source>
        <dbReference type="RuleBase" id="RU004135"/>
    </source>
</evidence>
<comment type="caution">
    <text evidence="13">The sequence shown here is derived from an EMBL/GenBank/DDBJ whole genome shotgun (WGS) entry which is preliminary data.</text>
</comment>
<keyword evidence="10" id="KW-0812">Transmembrane</keyword>
<protein>
    <recommendedName>
        <fullName evidence="15">UDP-N-acetylmuramyl-tripeptide synthetase</fullName>
    </recommendedName>
</protein>
<name>A0A1F8DWW2_9BACT</name>
<dbReference type="InterPro" id="IPR036565">
    <property type="entry name" value="Mur-like_cat_sf"/>
</dbReference>
<accession>A0A1F8DWW2</accession>
<evidence type="ECO:0000256" key="8">
    <source>
        <dbReference type="ARBA" id="ARBA00023316"/>
    </source>
</evidence>
<sequence length="451" mass="50709">MKQEKRNMKNELLRIGRRIIPRPMFEFFRPAYHFLLAFAGALVYRFPSRSMMVIGVTGTKGKTTACNMIAHVLQEAGHKTGMTTTVNFRIGEKVWRNEAKQTMLGRFQLQKILRRMADAGCEYAVVETSSEGIMQFRHTFVDYDVAVFLNLSPEHLDRHKGFENYRAAKMKLFGKLARKKRSVGVYNFDDENVAHFLGIPQEVQYGYTLAHDVTHAYERSRRMVELKNVHLHASGSEFDVKDTHFTLPLLGEFNVQNAGAAICVALSQNISLEQVCKSLENFTGVPGRMELVPNDKGFAVVVDYAHEPKSLEAVYEAAIETGLKQAGGKLICVFGATGGGRDTWKRPVMGQIAAQYCDEVILTNDDPYDEDQKGIIADIRKGIDNAPFIKGNIHEIVDRREAIRKAIALAQPGDAVVLTGKGGETVMVVEKEKRIPWDERKIVEEELGKIK</sequence>
<dbReference type="PROSITE" id="PS01011">
    <property type="entry name" value="FOLYLPOLYGLU_SYNT_1"/>
    <property type="match status" value="1"/>
</dbReference>
<evidence type="ECO:0008006" key="15">
    <source>
        <dbReference type="Google" id="ProtNLM"/>
    </source>
</evidence>
<dbReference type="PANTHER" id="PTHR23135:SF4">
    <property type="entry name" value="UDP-N-ACETYLMURAMOYL-L-ALANYL-D-GLUTAMATE--2,6-DIAMINOPIMELATE LIGASE MURE HOMOLOG, CHLOROPLASTIC"/>
    <property type="match status" value="1"/>
</dbReference>
<organism evidence="13 14">
    <name type="scientific">Candidatus Wolfebacteria bacterium RIFOXYB1_FULL_54_12</name>
    <dbReference type="NCBI Taxonomy" id="1802559"/>
    <lineage>
        <taxon>Bacteria</taxon>
        <taxon>Candidatus Wolfeibacteriota</taxon>
    </lineage>
</organism>
<dbReference type="NCBIfam" id="TIGR01085">
    <property type="entry name" value="murE"/>
    <property type="match status" value="1"/>
</dbReference>
<keyword evidence="10" id="KW-1133">Transmembrane helix</keyword>
<comment type="pathway">
    <text evidence="9">Cell wall biogenesis; peptidoglycan biosynthesis.</text>
</comment>
<dbReference type="Proteomes" id="UP000176422">
    <property type="component" value="Unassembled WGS sequence"/>
</dbReference>
<dbReference type="GO" id="GO:0071555">
    <property type="term" value="P:cell wall organization"/>
    <property type="evidence" value="ECO:0007669"/>
    <property type="project" value="UniProtKB-KW"/>
</dbReference>
<dbReference type="GO" id="GO:0051301">
    <property type="term" value="P:cell division"/>
    <property type="evidence" value="ECO:0007669"/>
    <property type="project" value="UniProtKB-KW"/>
</dbReference>
<keyword evidence="9" id="KW-0131">Cell cycle</keyword>
<dbReference type="Pfam" id="PF02875">
    <property type="entry name" value="Mur_ligase_C"/>
    <property type="match status" value="1"/>
</dbReference>
<dbReference type="AlphaFoldDB" id="A0A1F8DWW2"/>
<evidence type="ECO:0000313" key="13">
    <source>
        <dbReference type="EMBL" id="OGM92498.1"/>
    </source>
</evidence>
<keyword evidence="6 9" id="KW-0133">Cell shape</keyword>
<keyword evidence="3" id="KW-0436">Ligase</keyword>
<evidence type="ECO:0000259" key="11">
    <source>
        <dbReference type="Pfam" id="PF02875"/>
    </source>
</evidence>
<dbReference type="InterPro" id="IPR004101">
    <property type="entry name" value="Mur_ligase_C"/>
</dbReference>
<keyword evidence="7 9" id="KW-0573">Peptidoglycan synthesis</keyword>
<keyword evidence="10" id="KW-0472">Membrane</keyword>
<dbReference type="UniPathway" id="UPA00219"/>
<evidence type="ECO:0000256" key="10">
    <source>
        <dbReference type="SAM" id="Phobius"/>
    </source>
</evidence>
<dbReference type="Gene3D" id="3.40.1190.10">
    <property type="entry name" value="Mur-like, catalytic domain"/>
    <property type="match status" value="1"/>
</dbReference>
<feature type="domain" description="Mur ligase central" evidence="12">
    <location>
        <begin position="56"/>
        <end position="265"/>
    </location>
</feature>
<dbReference type="InterPro" id="IPR005761">
    <property type="entry name" value="UDP-N-AcMur-Glu-dNH2Pim_ligase"/>
</dbReference>
<evidence type="ECO:0000256" key="4">
    <source>
        <dbReference type="ARBA" id="ARBA00022741"/>
    </source>
</evidence>
<dbReference type="GO" id="GO:0008360">
    <property type="term" value="P:regulation of cell shape"/>
    <property type="evidence" value="ECO:0007669"/>
    <property type="project" value="UniProtKB-KW"/>
</dbReference>
<evidence type="ECO:0000259" key="12">
    <source>
        <dbReference type="Pfam" id="PF08245"/>
    </source>
</evidence>
<dbReference type="SUPFAM" id="SSF53623">
    <property type="entry name" value="MurD-like peptide ligases, catalytic domain"/>
    <property type="match status" value="1"/>
</dbReference>
<dbReference type="InterPro" id="IPR036615">
    <property type="entry name" value="Mur_ligase_C_dom_sf"/>
</dbReference>
<dbReference type="InterPro" id="IPR013221">
    <property type="entry name" value="Mur_ligase_cen"/>
</dbReference>
<keyword evidence="8 9" id="KW-0961">Cell wall biogenesis/degradation</keyword>
<feature type="domain" description="Mur ligase C-terminal" evidence="11">
    <location>
        <begin position="287"/>
        <end position="422"/>
    </location>
</feature>
<keyword evidence="5" id="KW-0067">ATP-binding</keyword>
<dbReference type="Gene3D" id="3.90.190.20">
    <property type="entry name" value="Mur ligase, C-terminal domain"/>
    <property type="match status" value="1"/>
</dbReference>
<comment type="subcellular location">
    <subcellularLocation>
        <location evidence="9">Cytoplasm</location>
    </subcellularLocation>
</comment>
<evidence type="ECO:0000256" key="2">
    <source>
        <dbReference type="ARBA" id="ARBA00022490"/>
    </source>
</evidence>
<evidence type="ECO:0000313" key="14">
    <source>
        <dbReference type="Proteomes" id="UP000176422"/>
    </source>
</evidence>
<dbReference type="PANTHER" id="PTHR23135">
    <property type="entry name" value="MUR LIGASE FAMILY MEMBER"/>
    <property type="match status" value="1"/>
</dbReference>
<dbReference type="STRING" id="1802559.A2372_00430"/>
<dbReference type="InterPro" id="IPR018109">
    <property type="entry name" value="Folylpolyglutamate_synth_CS"/>
</dbReference>
<comment type="similarity">
    <text evidence="1">Belongs to the MurCDEF family. MurE subfamily.</text>
</comment>
<feature type="transmembrane region" description="Helical" evidence="10">
    <location>
        <begin position="27"/>
        <end position="46"/>
    </location>
</feature>
<keyword evidence="4" id="KW-0547">Nucleotide-binding</keyword>
<proteinExistence type="inferred from homology"/>
<dbReference type="GO" id="GO:0009252">
    <property type="term" value="P:peptidoglycan biosynthetic process"/>
    <property type="evidence" value="ECO:0007669"/>
    <property type="project" value="UniProtKB-UniPathway"/>
</dbReference>
<dbReference type="GO" id="GO:0005737">
    <property type="term" value="C:cytoplasm"/>
    <property type="evidence" value="ECO:0007669"/>
    <property type="project" value="UniProtKB-SubCell"/>
</dbReference>
<dbReference type="SUPFAM" id="SSF53244">
    <property type="entry name" value="MurD-like peptide ligases, peptide-binding domain"/>
    <property type="match status" value="1"/>
</dbReference>
<dbReference type="GO" id="GO:0004326">
    <property type="term" value="F:tetrahydrofolylpolyglutamate synthase activity"/>
    <property type="evidence" value="ECO:0007669"/>
    <property type="project" value="InterPro"/>
</dbReference>
<dbReference type="Pfam" id="PF08245">
    <property type="entry name" value="Mur_ligase_M"/>
    <property type="match status" value="1"/>
</dbReference>
<keyword evidence="2" id="KW-0963">Cytoplasm</keyword>
<evidence type="ECO:0000256" key="5">
    <source>
        <dbReference type="ARBA" id="ARBA00022840"/>
    </source>
</evidence>
<evidence type="ECO:0000256" key="1">
    <source>
        <dbReference type="ARBA" id="ARBA00005898"/>
    </source>
</evidence>
<evidence type="ECO:0000256" key="3">
    <source>
        <dbReference type="ARBA" id="ARBA00022598"/>
    </source>
</evidence>
<gene>
    <name evidence="13" type="ORF">A2372_00430</name>
</gene>
<dbReference type="GO" id="GO:0005524">
    <property type="term" value="F:ATP binding"/>
    <property type="evidence" value="ECO:0007669"/>
    <property type="project" value="UniProtKB-KW"/>
</dbReference>
<dbReference type="EMBL" id="MGIT01000006">
    <property type="protein sequence ID" value="OGM92498.1"/>
    <property type="molecule type" value="Genomic_DNA"/>
</dbReference>
<evidence type="ECO:0000256" key="7">
    <source>
        <dbReference type="ARBA" id="ARBA00022984"/>
    </source>
</evidence>
<keyword evidence="9" id="KW-0132">Cell division</keyword>
<evidence type="ECO:0000256" key="6">
    <source>
        <dbReference type="ARBA" id="ARBA00022960"/>
    </source>
</evidence>